<keyword evidence="3" id="KW-1185">Reference proteome</keyword>
<proteinExistence type="predicted"/>
<dbReference type="VEuPathDB" id="TrichDB:TVAGG3_0390910"/>
<reference evidence="2" key="2">
    <citation type="journal article" date="2007" name="Science">
        <title>Draft genome sequence of the sexually transmitted pathogen Trichomonas vaginalis.</title>
        <authorList>
            <person name="Carlton J.M."/>
            <person name="Hirt R.P."/>
            <person name="Silva J.C."/>
            <person name="Delcher A.L."/>
            <person name="Schatz M."/>
            <person name="Zhao Q."/>
            <person name="Wortman J.R."/>
            <person name="Bidwell S.L."/>
            <person name="Alsmark U.C.M."/>
            <person name="Besteiro S."/>
            <person name="Sicheritz-Ponten T."/>
            <person name="Noel C.J."/>
            <person name="Dacks J.B."/>
            <person name="Foster P.G."/>
            <person name="Simillion C."/>
            <person name="Van de Peer Y."/>
            <person name="Miranda-Saavedra D."/>
            <person name="Barton G.J."/>
            <person name="Westrop G.D."/>
            <person name="Mueller S."/>
            <person name="Dessi D."/>
            <person name="Fiori P.L."/>
            <person name="Ren Q."/>
            <person name="Paulsen I."/>
            <person name="Zhang H."/>
            <person name="Bastida-Corcuera F.D."/>
            <person name="Simoes-Barbosa A."/>
            <person name="Brown M.T."/>
            <person name="Hayes R.D."/>
            <person name="Mukherjee M."/>
            <person name="Okumura C.Y."/>
            <person name="Schneider R."/>
            <person name="Smith A.J."/>
            <person name="Vanacova S."/>
            <person name="Villalvazo M."/>
            <person name="Haas B.J."/>
            <person name="Pertea M."/>
            <person name="Feldblyum T.V."/>
            <person name="Utterback T.R."/>
            <person name="Shu C.L."/>
            <person name="Osoegawa K."/>
            <person name="de Jong P.J."/>
            <person name="Hrdy I."/>
            <person name="Horvathova L."/>
            <person name="Zubacova Z."/>
            <person name="Dolezal P."/>
            <person name="Malik S.B."/>
            <person name="Logsdon J.M. Jr."/>
            <person name="Henze K."/>
            <person name="Gupta A."/>
            <person name="Wang C.C."/>
            <person name="Dunne R.L."/>
            <person name="Upcroft J.A."/>
            <person name="Upcroft P."/>
            <person name="White O."/>
            <person name="Salzberg S.L."/>
            <person name="Tang P."/>
            <person name="Chiu C.-H."/>
            <person name="Lee Y.-S."/>
            <person name="Embley T.M."/>
            <person name="Coombs G.H."/>
            <person name="Mottram J.C."/>
            <person name="Tachezy J."/>
            <person name="Fraser-Liggett C.M."/>
            <person name="Johnson P.J."/>
        </authorList>
    </citation>
    <scope>NUCLEOTIDE SEQUENCE [LARGE SCALE GENOMIC DNA]</scope>
    <source>
        <strain evidence="2">G3</strain>
    </source>
</reference>
<dbReference type="RefSeq" id="XP_001311137.1">
    <property type="nucleotide sequence ID" value="XM_001311136.1"/>
</dbReference>
<gene>
    <name evidence="2" type="ORF">TVAG_263240</name>
</gene>
<dbReference type="VEuPathDB" id="TrichDB:TVAG_263240"/>
<dbReference type="InParanoid" id="A2FA71"/>
<dbReference type="EMBL" id="DS113684">
    <property type="protein sequence ID" value="EAX98207.1"/>
    <property type="molecule type" value="Genomic_DNA"/>
</dbReference>
<accession>A2FA71</accession>
<keyword evidence="1" id="KW-0175">Coiled coil</keyword>
<feature type="coiled-coil region" evidence="1">
    <location>
        <begin position="48"/>
        <end position="75"/>
    </location>
</feature>
<dbReference type="AlphaFoldDB" id="A2FA71"/>
<dbReference type="OrthoDB" id="10646030at2759"/>
<name>A2FA71_TRIV3</name>
<dbReference type="KEGG" id="tva:4756002"/>
<protein>
    <submittedName>
        <fullName evidence="2">Uncharacterized protein</fullName>
    </submittedName>
</protein>
<dbReference type="SMR" id="A2FA71"/>
<evidence type="ECO:0000313" key="3">
    <source>
        <dbReference type="Proteomes" id="UP000001542"/>
    </source>
</evidence>
<reference evidence="2" key="1">
    <citation type="submission" date="2006-10" db="EMBL/GenBank/DDBJ databases">
        <authorList>
            <person name="Amadeo P."/>
            <person name="Zhao Q."/>
            <person name="Wortman J."/>
            <person name="Fraser-Liggett C."/>
            <person name="Carlton J."/>
        </authorList>
    </citation>
    <scope>NUCLEOTIDE SEQUENCE</scope>
    <source>
        <strain evidence="2">G3</strain>
    </source>
</reference>
<dbReference type="Proteomes" id="UP000001542">
    <property type="component" value="Unassembled WGS sequence"/>
</dbReference>
<evidence type="ECO:0000313" key="2">
    <source>
        <dbReference type="EMBL" id="EAX98207.1"/>
    </source>
</evidence>
<sequence>MNVESLLAQATVAKDRYIEVEAKNNDYKLILDNQKVLINDFAQSMPDIDETEKKMQELDNEIASIDEQLQQSQSILIQALSANKAKKESTDVSGILSNTISTLQDTLFDLGSAATSQNEFNVPIFKLIDLEESVSKIIGSLEEANLYPESEKDHAERIKRTQLHSAKLAQFLRLLKEIYAKASAEQKE</sequence>
<organism evidence="2 3">
    <name type="scientific">Trichomonas vaginalis (strain ATCC PRA-98 / G3)</name>
    <dbReference type="NCBI Taxonomy" id="412133"/>
    <lineage>
        <taxon>Eukaryota</taxon>
        <taxon>Metamonada</taxon>
        <taxon>Parabasalia</taxon>
        <taxon>Trichomonadida</taxon>
        <taxon>Trichomonadidae</taxon>
        <taxon>Trichomonas</taxon>
    </lineage>
</organism>
<evidence type="ECO:0000256" key="1">
    <source>
        <dbReference type="SAM" id="Coils"/>
    </source>
</evidence>